<protein>
    <submittedName>
        <fullName evidence="1">Uncharacterized protein</fullName>
    </submittedName>
</protein>
<accession>A0AAN7GAF7</accession>
<sequence>MVQNLSIFKEAGLIDHIKIDLSHVEMEVYNNKLIVMCVREMERVLMGLKIYLFIFLWRRCHMFTNGTCRFPQGKGDLLLHNNLSLVSGERARDVGAWWVDSGV</sequence>
<dbReference type="Proteomes" id="UP001345219">
    <property type="component" value="Chromosome 19"/>
</dbReference>
<gene>
    <name evidence="1" type="ORF">SAY87_024944</name>
</gene>
<dbReference type="EMBL" id="JAXIOK010000024">
    <property type="protein sequence ID" value="KAK4741356.1"/>
    <property type="molecule type" value="Genomic_DNA"/>
</dbReference>
<reference evidence="1 2" key="1">
    <citation type="journal article" date="2023" name="Hortic Res">
        <title>Pangenome of water caltrop reveals structural variations and asymmetric subgenome divergence after allopolyploidization.</title>
        <authorList>
            <person name="Zhang X."/>
            <person name="Chen Y."/>
            <person name="Wang L."/>
            <person name="Yuan Y."/>
            <person name="Fang M."/>
            <person name="Shi L."/>
            <person name="Lu R."/>
            <person name="Comes H.P."/>
            <person name="Ma Y."/>
            <person name="Chen Y."/>
            <person name="Huang G."/>
            <person name="Zhou Y."/>
            <person name="Zheng Z."/>
            <person name="Qiu Y."/>
        </authorList>
    </citation>
    <scope>NUCLEOTIDE SEQUENCE [LARGE SCALE GENOMIC DNA]</scope>
    <source>
        <tissue evidence="1">Roots</tissue>
    </source>
</reference>
<keyword evidence="2" id="KW-1185">Reference proteome</keyword>
<dbReference type="AlphaFoldDB" id="A0AAN7GAF7"/>
<evidence type="ECO:0000313" key="1">
    <source>
        <dbReference type="EMBL" id="KAK4741356.1"/>
    </source>
</evidence>
<proteinExistence type="predicted"/>
<organism evidence="1 2">
    <name type="scientific">Trapa incisa</name>
    <dbReference type="NCBI Taxonomy" id="236973"/>
    <lineage>
        <taxon>Eukaryota</taxon>
        <taxon>Viridiplantae</taxon>
        <taxon>Streptophyta</taxon>
        <taxon>Embryophyta</taxon>
        <taxon>Tracheophyta</taxon>
        <taxon>Spermatophyta</taxon>
        <taxon>Magnoliopsida</taxon>
        <taxon>eudicotyledons</taxon>
        <taxon>Gunneridae</taxon>
        <taxon>Pentapetalae</taxon>
        <taxon>rosids</taxon>
        <taxon>malvids</taxon>
        <taxon>Myrtales</taxon>
        <taxon>Lythraceae</taxon>
        <taxon>Trapa</taxon>
    </lineage>
</organism>
<name>A0AAN7GAF7_9MYRT</name>
<comment type="caution">
    <text evidence="1">The sequence shown here is derived from an EMBL/GenBank/DDBJ whole genome shotgun (WGS) entry which is preliminary data.</text>
</comment>
<evidence type="ECO:0000313" key="2">
    <source>
        <dbReference type="Proteomes" id="UP001345219"/>
    </source>
</evidence>